<reference evidence="2" key="1">
    <citation type="submission" date="2022-07" db="EMBL/GenBank/DDBJ databases">
        <title>Phylogenomic reconstructions and comparative analyses of Kickxellomycotina fungi.</title>
        <authorList>
            <person name="Reynolds N.K."/>
            <person name="Stajich J.E."/>
            <person name="Barry K."/>
            <person name="Grigoriev I.V."/>
            <person name="Crous P."/>
            <person name="Smith M.E."/>
        </authorList>
    </citation>
    <scope>NUCLEOTIDE SEQUENCE</scope>
    <source>
        <strain evidence="2">NBRC 100468</strain>
    </source>
</reference>
<dbReference type="EMBL" id="JANBPU010000051">
    <property type="protein sequence ID" value="KAJ1918192.1"/>
    <property type="molecule type" value="Genomic_DNA"/>
</dbReference>
<dbReference type="AlphaFoldDB" id="A0A9W7ZWN2"/>
<feature type="region of interest" description="Disordered" evidence="1">
    <location>
        <begin position="67"/>
        <end position="239"/>
    </location>
</feature>
<feature type="compositionally biased region" description="Polar residues" evidence="1">
    <location>
        <begin position="135"/>
        <end position="163"/>
    </location>
</feature>
<evidence type="ECO:0000313" key="3">
    <source>
        <dbReference type="Proteomes" id="UP001150538"/>
    </source>
</evidence>
<sequence length="375" mass="40359">MNTTPPPENPPNYTPFPGPEEVTLDSGTGTPIVRVTPAHLVVNPSDPRHYSTQSYYTELYNANRPRNSIPAGSVSHQNTLRPPILPPRRTQSVNSLHSSQSAQDIADVAGAANSGSSSHEAPLIQLDDDEPLPGSTENVSSRPNQLYSPTNNNSSVSFRSHTPQLPPRRDSSTTTASNIPIPPPRTTSGLHPSLSQPAHSAASGYGHYSHSPQRQPPSQPPQPLSFNAGPTGSYQPHVYGPTLGPPVVAHQQLSYPGVYYAQCKKCNDSGWRNNHVPCTCPAGRRTLDNMTNSLYSDISRLFSSRPSPQPTYGYGYSTAYAPNMYPPPAPATPNLYPPQPPLPPRQHSLSPYYTQHSASPSTPGAPRAATLLPHS</sequence>
<feature type="compositionally biased region" description="Pro residues" evidence="1">
    <location>
        <begin position="214"/>
        <end position="223"/>
    </location>
</feature>
<feature type="compositionally biased region" description="Pro residues" evidence="1">
    <location>
        <begin position="329"/>
        <end position="344"/>
    </location>
</feature>
<comment type="caution">
    <text evidence="2">The sequence shown here is derived from an EMBL/GenBank/DDBJ whole genome shotgun (WGS) entry which is preliminary data.</text>
</comment>
<name>A0A9W7ZWN2_9FUNG</name>
<feature type="compositionally biased region" description="Pro residues" evidence="1">
    <location>
        <begin position="1"/>
        <end position="18"/>
    </location>
</feature>
<feature type="compositionally biased region" description="Polar residues" evidence="1">
    <location>
        <begin position="186"/>
        <end position="198"/>
    </location>
</feature>
<keyword evidence="3" id="KW-1185">Reference proteome</keyword>
<gene>
    <name evidence="2" type="ORF">H4219_002749</name>
</gene>
<dbReference type="Proteomes" id="UP001150538">
    <property type="component" value="Unassembled WGS sequence"/>
</dbReference>
<evidence type="ECO:0000256" key="1">
    <source>
        <dbReference type="SAM" id="MobiDB-lite"/>
    </source>
</evidence>
<feature type="compositionally biased region" description="Polar residues" evidence="1">
    <location>
        <begin position="347"/>
        <end position="362"/>
    </location>
</feature>
<feature type="compositionally biased region" description="Polar residues" evidence="1">
    <location>
        <begin position="90"/>
        <end position="103"/>
    </location>
</feature>
<accession>A0A9W7ZWN2</accession>
<feature type="region of interest" description="Disordered" evidence="1">
    <location>
        <begin position="1"/>
        <end position="31"/>
    </location>
</feature>
<protein>
    <submittedName>
        <fullName evidence="2">Uncharacterized protein</fullName>
    </submittedName>
</protein>
<organism evidence="2 3">
    <name type="scientific">Mycoemilia scoparia</name>
    <dbReference type="NCBI Taxonomy" id="417184"/>
    <lineage>
        <taxon>Eukaryota</taxon>
        <taxon>Fungi</taxon>
        <taxon>Fungi incertae sedis</taxon>
        <taxon>Zoopagomycota</taxon>
        <taxon>Kickxellomycotina</taxon>
        <taxon>Kickxellomycetes</taxon>
        <taxon>Kickxellales</taxon>
        <taxon>Kickxellaceae</taxon>
        <taxon>Mycoemilia</taxon>
    </lineage>
</organism>
<feature type="region of interest" description="Disordered" evidence="1">
    <location>
        <begin position="329"/>
        <end position="375"/>
    </location>
</feature>
<proteinExistence type="predicted"/>
<evidence type="ECO:0000313" key="2">
    <source>
        <dbReference type="EMBL" id="KAJ1918192.1"/>
    </source>
</evidence>